<dbReference type="Proteomes" id="UP000499080">
    <property type="component" value="Unassembled WGS sequence"/>
</dbReference>
<dbReference type="PANTHER" id="PTHR47331:SF1">
    <property type="entry name" value="GAG-LIKE PROTEIN"/>
    <property type="match status" value="1"/>
</dbReference>
<keyword evidence="1" id="KW-0175">Coiled coil</keyword>
<protein>
    <submittedName>
        <fullName evidence="2">Uncharacterized protein</fullName>
    </submittedName>
</protein>
<organism evidence="2 3">
    <name type="scientific">Araneus ventricosus</name>
    <name type="common">Orbweaver spider</name>
    <name type="synonym">Epeira ventricosa</name>
    <dbReference type="NCBI Taxonomy" id="182803"/>
    <lineage>
        <taxon>Eukaryota</taxon>
        <taxon>Metazoa</taxon>
        <taxon>Ecdysozoa</taxon>
        <taxon>Arthropoda</taxon>
        <taxon>Chelicerata</taxon>
        <taxon>Arachnida</taxon>
        <taxon>Araneae</taxon>
        <taxon>Araneomorphae</taxon>
        <taxon>Entelegynae</taxon>
        <taxon>Araneoidea</taxon>
        <taxon>Araneidae</taxon>
        <taxon>Araneus</taxon>
    </lineage>
</organism>
<sequence>MDALKTKRKSIRTSFTATANKLKECLAKKGDAKDGDKLRALNSQLEDKFLRLDEIQNKISSLLLENTDTAAEYETDFQAAEDYRDNFLELKSKLETLLNKDSGSFLESSSELDVVKLNLPKFELKMFSGDPKEFLTFWSIFSKIHDSEELTAIDKFQYLYQSMVPDSRAARLISSFPITTENYPKAVEQLKLRFGREDLLVQIYVLDLLSLVLKNATTGKNAPDLATLYDMLETKLRALESLGRTKEKFADFLEPLVESRLPENVLRAWERSRISESTEDATSQRSLEKLMCFLRHEIESEEMIRLAREGFGKDRESGAIRKDCQKSVHKDEPTAATLISSTTGAKLNCIFCDRPHLSQDCQRLSDMSYEDRKSQVIRKRCCLVCLKVRHLAKRCHSSVRCLICKRRHYPLLCPDLRKEKESNFSSKDRTADNEQRSTETLLTNLPSEHEIYLKTIMIRLRNRDKKSVFEHCWMMDPSGPILKGI</sequence>
<evidence type="ECO:0000313" key="3">
    <source>
        <dbReference type="Proteomes" id="UP000499080"/>
    </source>
</evidence>
<dbReference type="OrthoDB" id="6426657at2759"/>
<gene>
    <name evidence="2" type="ORF">AVEN_70172_1</name>
</gene>
<dbReference type="EMBL" id="BGPR01013901">
    <property type="protein sequence ID" value="GBN62744.1"/>
    <property type="molecule type" value="Genomic_DNA"/>
</dbReference>
<name>A0A4Y2QHI7_ARAVE</name>
<dbReference type="AlphaFoldDB" id="A0A4Y2QHI7"/>
<proteinExistence type="predicted"/>
<dbReference type="InterPro" id="IPR005312">
    <property type="entry name" value="DUF1759"/>
</dbReference>
<keyword evidence="3" id="KW-1185">Reference proteome</keyword>
<evidence type="ECO:0000313" key="2">
    <source>
        <dbReference type="EMBL" id="GBN62744.1"/>
    </source>
</evidence>
<dbReference type="PANTHER" id="PTHR47331">
    <property type="entry name" value="PHD-TYPE DOMAIN-CONTAINING PROTEIN"/>
    <property type="match status" value="1"/>
</dbReference>
<comment type="caution">
    <text evidence="2">The sequence shown here is derived from an EMBL/GenBank/DDBJ whole genome shotgun (WGS) entry which is preliminary data.</text>
</comment>
<feature type="coiled-coil region" evidence="1">
    <location>
        <begin position="38"/>
        <end position="100"/>
    </location>
</feature>
<dbReference type="Pfam" id="PF03564">
    <property type="entry name" value="DUF1759"/>
    <property type="match status" value="1"/>
</dbReference>
<reference evidence="2 3" key="1">
    <citation type="journal article" date="2019" name="Sci. Rep.">
        <title>Orb-weaving spider Araneus ventricosus genome elucidates the spidroin gene catalogue.</title>
        <authorList>
            <person name="Kono N."/>
            <person name="Nakamura H."/>
            <person name="Ohtoshi R."/>
            <person name="Moran D.A.P."/>
            <person name="Shinohara A."/>
            <person name="Yoshida Y."/>
            <person name="Fujiwara M."/>
            <person name="Mori M."/>
            <person name="Tomita M."/>
            <person name="Arakawa K."/>
        </authorList>
    </citation>
    <scope>NUCLEOTIDE SEQUENCE [LARGE SCALE GENOMIC DNA]</scope>
</reference>
<accession>A0A4Y2QHI7</accession>
<evidence type="ECO:0000256" key="1">
    <source>
        <dbReference type="SAM" id="Coils"/>
    </source>
</evidence>